<feature type="transmembrane region" description="Helical" evidence="1">
    <location>
        <begin position="40"/>
        <end position="61"/>
    </location>
</feature>
<organism evidence="2 3">
    <name type="scientific">Candidatus Zambryskibacteria bacterium RIFCSPLOWO2_01_FULL_39_39</name>
    <dbReference type="NCBI Taxonomy" id="1802758"/>
    <lineage>
        <taxon>Bacteria</taxon>
        <taxon>Candidatus Zambryskiibacteriota</taxon>
    </lineage>
</organism>
<feature type="transmembrane region" description="Helical" evidence="1">
    <location>
        <begin position="7"/>
        <end position="34"/>
    </location>
</feature>
<evidence type="ECO:0000313" key="3">
    <source>
        <dbReference type="Proteomes" id="UP000177707"/>
    </source>
</evidence>
<protein>
    <recommendedName>
        <fullName evidence="4">Band 7 domain-containing protein</fullName>
    </recommendedName>
</protein>
<keyword evidence="1" id="KW-0472">Membrane</keyword>
<evidence type="ECO:0000256" key="1">
    <source>
        <dbReference type="SAM" id="Phobius"/>
    </source>
</evidence>
<evidence type="ECO:0000313" key="2">
    <source>
        <dbReference type="EMBL" id="OHB02788.1"/>
    </source>
</evidence>
<name>A0A1G2TZQ5_9BACT</name>
<dbReference type="Proteomes" id="UP000177707">
    <property type="component" value="Unassembled WGS sequence"/>
</dbReference>
<keyword evidence="1" id="KW-0812">Transmembrane</keyword>
<sequence length="393" mass="43370">MKKHTGLVVSVTSLGLSVGIYVALFLGASLYQYLVETSEIDLRIVAGAICLAHFVLSATIINERQRGAMFTLGLPICDLESGPYFAFFPLFYIRTATRNIVQIEIGVLTPEEREKAKTLESSASVFLFEEPLHINWADLKSAHYDSSEQKKAEIERFKNNPLAEALVTATHLTVRFEIFSYIAVVRKAGSLPEAIELIQKAATSALITYAGKSFVARAIANMEDVDEWLKKRVEDFVADPGSDRYKEDPTRSWGVNIRKTQITRMGTAKRLSEAQADKGKVIYAAHAERFRLEEVAAGEAEATRIKALSERIKLAQEGAGRADAERLLLFARQEGFAKLAELAGTTVGQFVLQLEVLEKGLSAGKAIVLPMELSRIVNVLSEKFTPSSLTPLK</sequence>
<proteinExistence type="predicted"/>
<evidence type="ECO:0008006" key="4">
    <source>
        <dbReference type="Google" id="ProtNLM"/>
    </source>
</evidence>
<gene>
    <name evidence="2" type="ORF">A3A96_01435</name>
</gene>
<keyword evidence="1" id="KW-1133">Transmembrane helix</keyword>
<reference evidence="2 3" key="1">
    <citation type="journal article" date="2016" name="Nat. Commun.">
        <title>Thousands of microbial genomes shed light on interconnected biogeochemical processes in an aquifer system.</title>
        <authorList>
            <person name="Anantharaman K."/>
            <person name="Brown C.T."/>
            <person name="Hug L.A."/>
            <person name="Sharon I."/>
            <person name="Castelle C.J."/>
            <person name="Probst A.J."/>
            <person name="Thomas B.C."/>
            <person name="Singh A."/>
            <person name="Wilkins M.J."/>
            <person name="Karaoz U."/>
            <person name="Brodie E.L."/>
            <person name="Williams K.H."/>
            <person name="Hubbard S.S."/>
            <person name="Banfield J.F."/>
        </authorList>
    </citation>
    <scope>NUCLEOTIDE SEQUENCE [LARGE SCALE GENOMIC DNA]</scope>
</reference>
<accession>A0A1G2TZQ5</accession>
<dbReference type="AlphaFoldDB" id="A0A1G2TZQ5"/>
<dbReference type="EMBL" id="MHWB01000001">
    <property type="protein sequence ID" value="OHB02788.1"/>
    <property type="molecule type" value="Genomic_DNA"/>
</dbReference>
<comment type="caution">
    <text evidence="2">The sequence shown here is derived from an EMBL/GenBank/DDBJ whole genome shotgun (WGS) entry which is preliminary data.</text>
</comment>